<evidence type="ECO:0000313" key="4">
    <source>
        <dbReference type="Proteomes" id="UP001061958"/>
    </source>
</evidence>
<protein>
    <submittedName>
        <fullName evidence="2">Uncharacterized protein</fullName>
    </submittedName>
</protein>
<proteinExistence type="predicted"/>
<dbReference type="EMBL" id="BQMJ01000029">
    <property type="protein sequence ID" value="GJQ12061.1"/>
    <property type="molecule type" value="Genomic_DNA"/>
</dbReference>
<dbReference type="OrthoDB" id="205403at2759"/>
<feature type="region of interest" description="Disordered" evidence="1">
    <location>
        <begin position="21"/>
        <end position="67"/>
    </location>
</feature>
<dbReference type="InterPro" id="IPR013865">
    <property type="entry name" value="FAM32A"/>
</dbReference>
<comment type="caution">
    <text evidence="2">The sequence shown here is derived from an EMBL/GenBank/DDBJ whole genome shotgun (WGS) entry which is preliminary data.</text>
</comment>
<dbReference type="EMBL" id="BQMJ01000046">
    <property type="protein sequence ID" value="GJQ13738.1"/>
    <property type="molecule type" value="Genomic_DNA"/>
</dbReference>
<organism evidence="2 4">
    <name type="scientific">Galdieria partita</name>
    <dbReference type="NCBI Taxonomy" id="83374"/>
    <lineage>
        <taxon>Eukaryota</taxon>
        <taxon>Rhodophyta</taxon>
        <taxon>Bangiophyceae</taxon>
        <taxon>Galdieriales</taxon>
        <taxon>Galdieriaceae</taxon>
        <taxon>Galdieria</taxon>
    </lineage>
</organism>
<feature type="compositionally biased region" description="Basic and acidic residues" evidence="1">
    <location>
        <begin position="38"/>
        <end position="67"/>
    </location>
</feature>
<dbReference type="PANTHER" id="PTHR13282:SF6">
    <property type="entry name" value="PROTEIN FAM32A"/>
    <property type="match status" value="1"/>
</dbReference>
<reference evidence="2" key="1">
    <citation type="journal article" date="2022" name="Proc. Natl. Acad. Sci. U.S.A.">
        <title>Life cycle and functional genomics of the unicellular red alga Galdieria for elucidating algal and plant evolution and industrial use.</title>
        <authorList>
            <person name="Hirooka S."/>
            <person name="Itabashi T."/>
            <person name="Ichinose T.M."/>
            <person name="Onuma R."/>
            <person name="Fujiwara T."/>
            <person name="Yamashita S."/>
            <person name="Jong L.W."/>
            <person name="Tomita R."/>
            <person name="Iwane A.H."/>
            <person name="Miyagishima S.Y."/>
        </authorList>
    </citation>
    <scope>NUCLEOTIDE SEQUENCE</scope>
    <source>
        <strain evidence="2">NBRC 102759</strain>
    </source>
</reference>
<dbReference type="GO" id="GO:0005730">
    <property type="term" value="C:nucleolus"/>
    <property type="evidence" value="ECO:0007669"/>
    <property type="project" value="TreeGrafter"/>
</dbReference>
<evidence type="ECO:0000256" key="1">
    <source>
        <dbReference type="SAM" id="MobiDB-lite"/>
    </source>
</evidence>
<keyword evidence="4" id="KW-1185">Reference proteome</keyword>
<name>A0A9C7PY69_9RHOD</name>
<sequence>MGGYENVQRGALKLKRCISKTKRKKDKVNKEATSNVKTSEERTEAEKRFEEKKRQRDEDKLKREAQMSYRSKVEKFNEQLMKEPEHFDVPKVCPTK</sequence>
<accession>A0A9C7PY69</accession>
<evidence type="ECO:0000313" key="3">
    <source>
        <dbReference type="EMBL" id="GJQ13738.1"/>
    </source>
</evidence>
<gene>
    <name evidence="2" type="ORF">GpartN1_g3852.t1</name>
    <name evidence="3" type="ORF">GpartN1_g5529.t1</name>
</gene>
<dbReference type="AlphaFoldDB" id="A0A9C7PY69"/>
<dbReference type="PANTHER" id="PTHR13282">
    <property type="entry name" value="PROTEIN FAM32A"/>
    <property type="match status" value="1"/>
</dbReference>
<reference evidence="2" key="2">
    <citation type="submission" date="2022-01" db="EMBL/GenBank/DDBJ databases">
        <authorList>
            <person name="Hirooka S."/>
            <person name="Miyagishima S.Y."/>
        </authorList>
    </citation>
    <scope>NUCLEOTIDE SEQUENCE</scope>
    <source>
        <strain evidence="2">NBRC 102759</strain>
    </source>
</reference>
<evidence type="ECO:0000313" key="2">
    <source>
        <dbReference type="EMBL" id="GJQ12061.1"/>
    </source>
</evidence>
<dbReference type="Proteomes" id="UP001061958">
    <property type="component" value="Unassembled WGS sequence"/>
</dbReference>